<evidence type="ECO:0000313" key="1">
    <source>
        <dbReference type="EMBL" id="MDG0846590.1"/>
    </source>
</evidence>
<evidence type="ECO:0000313" key="2">
    <source>
        <dbReference type="Proteomes" id="UP001152422"/>
    </source>
</evidence>
<comment type="caution">
    <text evidence="1">The sequence shown here is derived from an EMBL/GenBank/DDBJ whole genome shotgun (WGS) entry which is preliminary data.</text>
</comment>
<protein>
    <recommendedName>
        <fullName evidence="3">Protein VraC</fullName>
    </recommendedName>
</protein>
<proteinExistence type="predicted"/>
<keyword evidence="2" id="KW-1185">Reference proteome</keyword>
<dbReference type="KEGG" id="seqo:SE1039_04040"/>
<sequence>MHYCLKDGHEEQEIIFNEDDVIAYNQYFNQYPLNKVPPLYCAKLWPEFQLFQQYANRNILLKETEINHTKSLETNETYLAHMCMIEKKKIKSFMKYTFKLDVHKNSENYITIKQIFLEQL</sequence>
<dbReference type="Proteomes" id="UP001152422">
    <property type="component" value="Unassembled WGS sequence"/>
</dbReference>
<accession>A0A9X4L556</accession>
<organism evidence="1 2">
    <name type="scientific">Staphylococcus equorum</name>
    <dbReference type="NCBI Taxonomy" id="246432"/>
    <lineage>
        <taxon>Bacteria</taxon>
        <taxon>Bacillati</taxon>
        <taxon>Bacillota</taxon>
        <taxon>Bacilli</taxon>
        <taxon>Bacillales</taxon>
        <taxon>Staphylococcaceae</taxon>
        <taxon>Staphylococcus</taxon>
    </lineage>
</organism>
<dbReference type="RefSeq" id="WP_040762764.1">
    <property type="nucleotide sequence ID" value="NZ_CP013114.1"/>
</dbReference>
<dbReference type="EMBL" id="JAMBQA010000005">
    <property type="protein sequence ID" value="MDG0846590.1"/>
    <property type="molecule type" value="Genomic_DNA"/>
</dbReference>
<gene>
    <name evidence="1" type="ORF">M4L89_10195</name>
</gene>
<reference evidence="1" key="1">
    <citation type="submission" date="2022-05" db="EMBL/GenBank/DDBJ databases">
        <title>Comparative genomics of Staphylococcus equorum isolates.</title>
        <authorList>
            <person name="Luelf R.H."/>
        </authorList>
    </citation>
    <scope>NUCLEOTIDE SEQUENCE</scope>
    <source>
        <strain evidence="1">TMW 2.2497</strain>
    </source>
</reference>
<evidence type="ECO:0008006" key="3">
    <source>
        <dbReference type="Google" id="ProtNLM"/>
    </source>
</evidence>
<dbReference type="AlphaFoldDB" id="A0A9X4L556"/>
<name>A0A9X4L556_9STAP</name>